<name>A0ABR0SVR9_9HYPO</name>
<gene>
    <name evidence="1" type="ORF">PT974_03020</name>
</gene>
<organism evidence="1 2">
    <name type="scientific">Cladobotryum mycophilum</name>
    <dbReference type="NCBI Taxonomy" id="491253"/>
    <lineage>
        <taxon>Eukaryota</taxon>
        <taxon>Fungi</taxon>
        <taxon>Dikarya</taxon>
        <taxon>Ascomycota</taxon>
        <taxon>Pezizomycotina</taxon>
        <taxon>Sordariomycetes</taxon>
        <taxon>Hypocreomycetidae</taxon>
        <taxon>Hypocreales</taxon>
        <taxon>Hypocreaceae</taxon>
        <taxon>Cladobotryum</taxon>
    </lineage>
</organism>
<sequence length="125" mass="14423">MHEINLRSVRRFSDPQGYREIQDIWQDTLVQVTGNLTQLEGPNPEWMVDPTDPPDECTPELVSRYKSYSSYAVRQDKAGFRRTGNIYPRWSIREALEQPVTNGAAIDCRLWVAIDWVLGSIEPLT</sequence>
<protein>
    <submittedName>
        <fullName evidence="1">Uncharacterized protein</fullName>
    </submittedName>
</protein>
<proteinExistence type="predicted"/>
<dbReference type="EMBL" id="JAVFKD010000003">
    <property type="protein sequence ID" value="KAK5996266.1"/>
    <property type="molecule type" value="Genomic_DNA"/>
</dbReference>
<evidence type="ECO:0000313" key="1">
    <source>
        <dbReference type="EMBL" id="KAK5996266.1"/>
    </source>
</evidence>
<dbReference type="Proteomes" id="UP001338125">
    <property type="component" value="Unassembled WGS sequence"/>
</dbReference>
<comment type="caution">
    <text evidence="1">The sequence shown here is derived from an EMBL/GenBank/DDBJ whole genome shotgun (WGS) entry which is preliminary data.</text>
</comment>
<evidence type="ECO:0000313" key="2">
    <source>
        <dbReference type="Proteomes" id="UP001338125"/>
    </source>
</evidence>
<keyword evidence="2" id="KW-1185">Reference proteome</keyword>
<accession>A0ABR0SVR9</accession>
<reference evidence="1 2" key="1">
    <citation type="submission" date="2024-01" db="EMBL/GenBank/DDBJ databases">
        <title>Complete genome of Cladobotryum mycophilum ATHUM6906.</title>
        <authorList>
            <person name="Christinaki A.C."/>
            <person name="Myridakis A.I."/>
            <person name="Kouvelis V.N."/>
        </authorList>
    </citation>
    <scope>NUCLEOTIDE SEQUENCE [LARGE SCALE GENOMIC DNA]</scope>
    <source>
        <strain evidence="1 2">ATHUM6906</strain>
    </source>
</reference>